<dbReference type="CDD" id="cd17328">
    <property type="entry name" value="MFS_spinster_like"/>
    <property type="match status" value="1"/>
</dbReference>
<reference evidence="9" key="1">
    <citation type="submission" date="2019-08" db="EMBL/GenBank/DDBJ databases">
        <title>The genome of the North American firefly Photinus pyralis.</title>
        <authorList>
            <consortium name="Photinus pyralis genome working group"/>
            <person name="Fallon T.R."/>
            <person name="Sander Lower S.E."/>
            <person name="Weng J.-K."/>
        </authorList>
    </citation>
    <scope>NUCLEOTIDE SEQUENCE</scope>
    <source>
        <strain evidence="9">TRF0915ILg1</strain>
        <tissue evidence="9">Whole body</tissue>
    </source>
</reference>
<dbReference type="PANTHER" id="PTHR23505:SF79">
    <property type="entry name" value="PROTEIN SPINSTER"/>
    <property type="match status" value="1"/>
</dbReference>
<evidence type="ECO:0000256" key="6">
    <source>
        <dbReference type="ARBA" id="ARBA00024338"/>
    </source>
</evidence>
<accession>A0A8K0C621</accession>
<feature type="transmembrane region" description="Helical" evidence="7">
    <location>
        <begin position="479"/>
        <end position="503"/>
    </location>
</feature>
<name>A0A8K0C621_IGNLU</name>
<dbReference type="InterPro" id="IPR020846">
    <property type="entry name" value="MFS_dom"/>
</dbReference>
<feature type="transmembrane region" description="Helical" evidence="7">
    <location>
        <begin position="312"/>
        <end position="331"/>
    </location>
</feature>
<feature type="transmembrane region" description="Helical" evidence="7">
    <location>
        <begin position="343"/>
        <end position="366"/>
    </location>
</feature>
<keyword evidence="4 7" id="KW-1133">Transmembrane helix</keyword>
<evidence type="ECO:0000256" key="1">
    <source>
        <dbReference type="ARBA" id="ARBA00004141"/>
    </source>
</evidence>
<feature type="transmembrane region" description="Helical" evidence="7">
    <location>
        <begin position="56"/>
        <end position="76"/>
    </location>
</feature>
<evidence type="ECO:0000256" key="3">
    <source>
        <dbReference type="ARBA" id="ARBA00022692"/>
    </source>
</evidence>
<dbReference type="Pfam" id="PF07690">
    <property type="entry name" value="MFS_1"/>
    <property type="match status" value="1"/>
</dbReference>
<feature type="transmembrane region" description="Helical" evidence="7">
    <location>
        <begin position="213"/>
        <end position="233"/>
    </location>
</feature>
<gene>
    <name evidence="9" type="ORF">ILUMI_26732</name>
</gene>
<feature type="transmembrane region" description="Helical" evidence="7">
    <location>
        <begin position="265"/>
        <end position="286"/>
    </location>
</feature>
<evidence type="ECO:0000313" key="10">
    <source>
        <dbReference type="Proteomes" id="UP000801492"/>
    </source>
</evidence>
<evidence type="ECO:0000256" key="2">
    <source>
        <dbReference type="ARBA" id="ARBA00022448"/>
    </source>
</evidence>
<dbReference type="InterPro" id="IPR011701">
    <property type="entry name" value="MFS"/>
</dbReference>
<dbReference type="SUPFAM" id="SSF103473">
    <property type="entry name" value="MFS general substrate transporter"/>
    <property type="match status" value="1"/>
</dbReference>
<dbReference type="EMBL" id="VTPC01091162">
    <property type="protein sequence ID" value="KAF2879452.1"/>
    <property type="molecule type" value="Genomic_DNA"/>
</dbReference>
<dbReference type="Gene3D" id="1.20.1250.20">
    <property type="entry name" value="MFS general substrate transporter like domains"/>
    <property type="match status" value="1"/>
</dbReference>
<protein>
    <recommendedName>
        <fullName evidence="8">Major facilitator superfamily (MFS) profile domain-containing protein</fullName>
    </recommendedName>
</protein>
<evidence type="ECO:0000256" key="7">
    <source>
        <dbReference type="SAM" id="Phobius"/>
    </source>
</evidence>
<dbReference type="GO" id="GO:0022857">
    <property type="term" value="F:transmembrane transporter activity"/>
    <property type="evidence" value="ECO:0007669"/>
    <property type="project" value="InterPro"/>
</dbReference>
<comment type="similarity">
    <text evidence="6">Belongs to the major facilitator superfamily. Spinster (TC 2.A.1.49) family.</text>
</comment>
<comment type="subcellular location">
    <subcellularLocation>
        <location evidence="1">Membrane</location>
        <topology evidence="1">Multi-pass membrane protein</topology>
    </subcellularLocation>
</comment>
<comment type="caution">
    <text evidence="9">The sequence shown here is derived from an EMBL/GenBank/DDBJ whole genome shotgun (WGS) entry which is preliminary data.</text>
</comment>
<dbReference type="InterPro" id="IPR044770">
    <property type="entry name" value="MFS_spinster-like"/>
</dbReference>
<evidence type="ECO:0000259" key="8">
    <source>
        <dbReference type="PROSITE" id="PS50850"/>
    </source>
</evidence>
<organism evidence="9 10">
    <name type="scientific">Ignelater luminosus</name>
    <name type="common">Cucubano</name>
    <name type="synonym">Pyrophorus luminosus</name>
    <dbReference type="NCBI Taxonomy" id="2038154"/>
    <lineage>
        <taxon>Eukaryota</taxon>
        <taxon>Metazoa</taxon>
        <taxon>Ecdysozoa</taxon>
        <taxon>Arthropoda</taxon>
        <taxon>Hexapoda</taxon>
        <taxon>Insecta</taxon>
        <taxon>Pterygota</taxon>
        <taxon>Neoptera</taxon>
        <taxon>Endopterygota</taxon>
        <taxon>Coleoptera</taxon>
        <taxon>Polyphaga</taxon>
        <taxon>Elateriformia</taxon>
        <taxon>Elateroidea</taxon>
        <taxon>Elateridae</taxon>
        <taxon>Agrypninae</taxon>
        <taxon>Pyrophorini</taxon>
        <taxon>Ignelater</taxon>
    </lineage>
</organism>
<feature type="transmembrane region" description="Helical" evidence="7">
    <location>
        <begin position="123"/>
        <end position="143"/>
    </location>
</feature>
<keyword evidence="2" id="KW-0813">Transport</keyword>
<keyword evidence="3 7" id="KW-0812">Transmembrane</keyword>
<dbReference type="Proteomes" id="UP000801492">
    <property type="component" value="Unassembled WGS sequence"/>
</dbReference>
<feature type="domain" description="Major facilitator superfamily (MFS) profile" evidence="8">
    <location>
        <begin position="58"/>
        <end position="510"/>
    </location>
</feature>
<feature type="transmembrane region" description="Helical" evidence="7">
    <location>
        <begin position="149"/>
        <end position="170"/>
    </location>
</feature>
<feature type="transmembrane region" description="Helical" evidence="7">
    <location>
        <begin position="96"/>
        <end position="116"/>
    </location>
</feature>
<keyword evidence="10" id="KW-1185">Reference proteome</keyword>
<evidence type="ECO:0000256" key="5">
    <source>
        <dbReference type="ARBA" id="ARBA00023136"/>
    </source>
</evidence>
<dbReference type="GO" id="GO:0016020">
    <property type="term" value="C:membrane"/>
    <property type="evidence" value="ECO:0007669"/>
    <property type="project" value="UniProtKB-SubCell"/>
</dbReference>
<proteinExistence type="inferred from homology"/>
<feature type="transmembrane region" description="Helical" evidence="7">
    <location>
        <begin position="182"/>
        <end position="201"/>
    </location>
</feature>
<sequence>MPAQNLDKQPNYTLKLLNMEPGIPQNRSHQHLVNNEESAEVDYSNRNIREVTMREWITVIILCFVNLINYMDRFTLAGILTDVQKYYDIQDSEAGLLQTAFVLSYMIFAPLFGYLGDRYSRRIIMAFGVFLWSLTTLMGSFMSNFWLFILFRALVGIGEASYSTIAPTIISDLFVKDIRSKMLALFYFAIPVGSGLGYIVGSETAQIAGSWQWGLRVTPVLGAIAVLLILFVLKDPQRGQSEGAHHLSTTSWLEDLKDLGKNPSFILSTAGFTCVAFVAGALAWWGPKFIYLGIKLQPGSKDIQLNDVSYKFGILAMVSGLLGVPAGSFLAQMLRNEYPNIDPLICAVGLIVSSPMIFFACITAATSTVTCFIFVFVGELFLNLTWSLVADILLYVVVPTRRSTAEGFQLLVSHALGDAGSPYLIGIISDALRIALGGSASAVPVDLSELTPSITNTSVVNLVGVLENEDTINFRALQYALFTTCFVEVLGGVFFLITAIYIIRDRAKVDRLIKEAADNERASNVVANETERRTLMS</sequence>
<evidence type="ECO:0000256" key="4">
    <source>
        <dbReference type="ARBA" id="ARBA00022989"/>
    </source>
</evidence>
<dbReference type="AlphaFoldDB" id="A0A8K0C621"/>
<dbReference type="OrthoDB" id="6770063at2759"/>
<dbReference type="InterPro" id="IPR036259">
    <property type="entry name" value="MFS_trans_sf"/>
</dbReference>
<dbReference type="PROSITE" id="PS50850">
    <property type="entry name" value="MFS"/>
    <property type="match status" value="1"/>
</dbReference>
<evidence type="ECO:0000313" key="9">
    <source>
        <dbReference type="EMBL" id="KAF2879452.1"/>
    </source>
</evidence>
<keyword evidence="5 7" id="KW-0472">Membrane</keyword>
<dbReference type="PANTHER" id="PTHR23505">
    <property type="entry name" value="SPINSTER"/>
    <property type="match status" value="1"/>
</dbReference>
<feature type="transmembrane region" description="Helical" evidence="7">
    <location>
        <begin position="372"/>
        <end position="398"/>
    </location>
</feature>